<feature type="coiled-coil region" evidence="1">
    <location>
        <begin position="94"/>
        <end position="142"/>
    </location>
</feature>
<accession>A0AAC9HJ27</accession>
<evidence type="ECO:0000259" key="2">
    <source>
        <dbReference type="Pfam" id="PF09339"/>
    </source>
</evidence>
<keyword evidence="3" id="KW-0378">Hydrolase</keyword>
<evidence type="ECO:0000313" key="5">
    <source>
        <dbReference type="Proteomes" id="UP000094598"/>
    </source>
</evidence>
<feature type="domain" description="HTH iclR-type" evidence="2">
    <location>
        <begin position="13"/>
        <end position="60"/>
    </location>
</feature>
<dbReference type="InterPro" id="IPR005471">
    <property type="entry name" value="Tscrpt_reg_IclR_N"/>
</dbReference>
<evidence type="ECO:0000313" key="6">
    <source>
        <dbReference type="Proteomes" id="UP000322283"/>
    </source>
</evidence>
<proteinExistence type="predicted"/>
<evidence type="ECO:0000313" key="4">
    <source>
        <dbReference type="EMBL" id="TYL12676.1"/>
    </source>
</evidence>
<dbReference type="Proteomes" id="UP000322283">
    <property type="component" value="Unassembled WGS sequence"/>
</dbReference>
<dbReference type="RefSeq" id="WP_069590287.1">
    <property type="nucleotide sequence ID" value="NZ_CP017019.1"/>
</dbReference>
<dbReference type="AlphaFoldDB" id="A0AAC9HJ27"/>
<dbReference type="GO" id="GO:0006355">
    <property type="term" value="P:regulation of DNA-templated transcription"/>
    <property type="evidence" value="ECO:0007669"/>
    <property type="project" value="InterPro"/>
</dbReference>
<keyword evidence="1" id="KW-0175">Coiled coil</keyword>
<dbReference type="SUPFAM" id="SSF46785">
    <property type="entry name" value="Winged helix' DNA-binding domain"/>
    <property type="match status" value="1"/>
</dbReference>
<reference evidence="3 5" key="1">
    <citation type="submission" date="2016-08" db="EMBL/GenBank/DDBJ databases">
        <title>Moorella thermoacetica DSM 103132.</title>
        <authorList>
            <person name="Jendresen C.B."/>
            <person name="Redl S.M."/>
            <person name="Jensen T.O."/>
            <person name="Nielsen A.T."/>
        </authorList>
    </citation>
    <scope>NUCLEOTIDE SEQUENCE [LARGE SCALE GENOMIC DNA]</scope>
    <source>
        <strain evidence="3 5">DSM 103132</strain>
    </source>
</reference>
<dbReference type="GO" id="GO:0004252">
    <property type="term" value="F:serine-type endopeptidase activity"/>
    <property type="evidence" value="ECO:0007669"/>
    <property type="project" value="UniProtKB-EC"/>
</dbReference>
<dbReference type="Gene3D" id="1.10.10.10">
    <property type="entry name" value="Winged helix-like DNA-binding domain superfamily/Winged helix DNA-binding domain"/>
    <property type="match status" value="1"/>
</dbReference>
<dbReference type="EMBL" id="VCDX01000006">
    <property type="protein sequence ID" value="TYL12676.1"/>
    <property type="molecule type" value="Genomic_DNA"/>
</dbReference>
<evidence type="ECO:0000256" key="1">
    <source>
        <dbReference type="SAM" id="Coils"/>
    </source>
</evidence>
<dbReference type="Proteomes" id="UP000094598">
    <property type="component" value="Chromosome"/>
</dbReference>
<dbReference type="EMBL" id="CP017019">
    <property type="protein sequence ID" value="AOQ24575.1"/>
    <property type="molecule type" value="Genomic_DNA"/>
</dbReference>
<reference evidence="4 6" key="2">
    <citation type="submission" date="2019-05" db="EMBL/GenBank/DDBJ databases">
        <title>Genome sequence of Moorella thermoacetica ATCC 33924.</title>
        <authorList>
            <person name="Poehlein A."/>
            <person name="Bengelsdorf F.R."/>
            <person name="Duerre P."/>
            <person name="Daniel R."/>
        </authorList>
    </citation>
    <scope>NUCLEOTIDE SEQUENCE [LARGE SCALE GENOMIC DNA]</scope>
    <source>
        <strain evidence="4 6">ATCC 33924</strain>
    </source>
</reference>
<protein>
    <submittedName>
        <fullName evidence="3">LexA repressor</fullName>
        <ecNumber evidence="3">3.4.21.88</ecNumber>
    </submittedName>
</protein>
<organism evidence="3 5">
    <name type="scientific">Neomoorella thermoacetica</name>
    <name type="common">Clostridium thermoaceticum</name>
    <dbReference type="NCBI Taxonomy" id="1525"/>
    <lineage>
        <taxon>Bacteria</taxon>
        <taxon>Bacillati</taxon>
        <taxon>Bacillota</taxon>
        <taxon>Clostridia</taxon>
        <taxon>Neomoorellales</taxon>
        <taxon>Neomoorellaceae</taxon>
        <taxon>Neomoorella</taxon>
    </lineage>
</organism>
<name>A0AAC9HJ27_NEOTH</name>
<dbReference type="EC" id="3.4.21.88" evidence="3"/>
<sequence length="143" mass="16769">MTEATGRRAEDVVLDYLKEQAKQQNPVPFQFEDIAQITGFSVSTVYRAVHSLEKQGYIRVEKTAYKKRPNIWVFDEQETQSQWTKELDEIILTAQRLSDLVEKMRGTLRSLMNENAYLKQAIEDKDREIDEIKTKLSTLREIL</sequence>
<dbReference type="GO" id="GO:0003677">
    <property type="term" value="F:DNA binding"/>
    <property type="evidence" value="ECO:0007669"/>
    <property type="project" value="InterPro"/>
</dbReference>
<dbReference type="Pfam" id="PF09339">
    <property type="entry name" value="HTH_IclR"/>
    <property type="match status" value="1"/>
</dbReference>
<keyword evidence="6" id="KW-1185">Reference proteome</keyword>
<dbReference type="InterPro" id="IPR036388">
    <property type="entry name" value="WH-like_DNA-bd_sf"/>
</dbReference>
<dbReference type="InterPro" id="IPR036390">
    <property type="entry name" value="WH_DNA-bd_sf"/>
</dbReference>
<evidence type="ECO:0000313" key="3">
    <source>
        <dbReference type="EMBL" id="AOQ24575.1"/>
    </source>
</evidence>
<gene>
    <name evidence="3" type="primary">lexA_3</name>
    <name evidence="3" type="ORF">Maut_02145</name>
    <name evidence="4" type="ORF">MTAT_19180</name>
</gene>